<evidence type="ECO:0008006" key="4">
    <source>
        <dbReference type="Google" id="ProtNLM"/>
    </source>
</evidence>
<sequence>MVMILRRSEHSTVTIIAVIALILWFTAFSMIIYRVDHELDLCAHGGCGENPAIRDASIKQRILAIDNMEENELQSPEIPYQRHPILRKMNQTSNPIYFLHIGKAGGTSIDKLIQGYRRTLYTRKKYYGFNHFDWSYIQMHMMKNFRSKPMETEESGRLDVSRSADVITFLRNPVSRSISQFHYSKTLTWAKNMNASFIDQTLEEYVHDPNKTWFQPLNDGEGGIDFLSGIFKTDSWVMTDNIESEAKEYLRQNKTAACLLSAKRLEQTVWFGLLEDVDRSMKLLQISLGLPETPALQKRNSAPVEYPAPSNEIKKEIERYLPKDMWLYHFAKRLFEARWNYFMSVDGGVYVPPELPPLPEF</sequence>
<evidence type="ECO:0000313" key="3">
    <source>
        <dbReference type="Proteomes" id="UP001516023"/>
    </source>
</evidence>
<comment type="caution">
    <text evidence="2">The sequence shown here is derived from an EMBL/GenBank/DDBJ whole genome shotgun (WGS) entry which is preliminary data.</text>
</comment>
<dbReference type="SUPFAM" id="SSF52540">
    <property type="entry name" value="P-loop containing nucleoside triphosphate hydrolases"/>
    <property type="match status" value="1"/>
</dbReference>
<gene>
    <name evidence="2" type="ORF">HJC23_012378</name>
</gene>
<dbReference type="PANTHER" id="PTHR32301:SF6">
    <property type="entry name" value="GOLVESIN-RELATED"/>
    <property type="match status" value="1"/>
</dbReference>
<dbReference type="EMBL" id="JABMIG020000208">
    <property type="protein sequence ID" value="KAL3785823.1"/>
    <property type="molecule type" value="Genomic_DNA"/>
</dbReference>
<accession>A0ABD3PDL2</accession>
<proteinExistence type="predicted"/>
<keyword evidence="3" id="KW-1185">Reference proteome</keyword>
<name>A0ABD3PDL2_9STRA</name>
<keyword evidence="1" id="KW-1133">Transmembrane helix</keyword>
<keyword evidence="1" id="KW-0812">Transmembrane</keyword>
<organism evidence="2 3">
    <name type="scientific">Cyclotella cryptica</name>
    <dbReference type="NCBI Taxonomy" id="29204"/>
    <lineage>
        <taxon>Eukaryota</taxon>
        <taxon>Sar</taxon>
        <taxon>Stramenopiles</taxon>
        <taxon>Ochrophyta</taxon>
        <taxon>Bacillariophyta</taxon>
        <taxon>Coscinodiscophyceae</taxon>
        <taxon>Thalassiosirophycidae</taxon>
        <taxon>Stephanodiscales</taxon>
        <taxon>Stephanodiscaceae</taxon>
        <taxon>Cyclotella</taxon>
    </lineage>
</organism>
<dbReference type="PANTHER" id="PTHR32301">
    <property type="entry name" value="COUNTIN RECEPTOR CNR3-RELATED"/>
    <property type="match status" value="1"/>
</dbReference>
<protein>
    <recommendedName>
        <fullName evidence="4">Sulfotransferase domain-containing protein</fullName>
    </recommendedName>
</protein>
<dbReference type="InterPro" id="IPR053259">
    <property type="entry name" value="Golvesin-related_Golgi"/>
</dbReference>
<dbReference type="AlphaFoldDB" id="A0ABD3PDL2"/>
<feature type="transmembrane region" description="Helical" evidence="1">
    <location>
        <begin position="12"/>
        <end position="33"/>
    </location>
</feature>
<keyword evidence="1" id="KW-0472">Membrane</keyword>
<evidence type="ECO:0000313" key="2">
    <source>
        <dbReference type="EMBL" id="KAL3785823.1"/>
    </source>
</evidence>
<reference evidence="2 3" key="1">
    <citation type="journal article" date="2020" name="G3 (Bethesda)">
        <title>Improved Reference Genome for Cyclotella cryptica CCMP332, a Model for Cell Wall Morphogenesis, Salinity Adaptation, and Lipid Production in Diatoms (Bacillariophyta).</title>
        <authorList>
            <person name="Roberts W.R."/>
            <person name="Downey K.M."/>
            <person name="Ruck E.C."/>
            <person name="Traller J.C."/>
            <person name="Alverson A.J."/>
        </authorList>
    </citation>
    <scope>NUCLEOTIDE SEQUENCE [LARGE SCALE GENOMIC DNA]</scope>
    <source>
        <strain evidence="2 3">CCMP332</strain>
    </source>
</reference>
<dbReference type="Gene3D" id="3.40.50.300">
    <property type="entry name" value="P-loop containing nucleotide triphosphate hydrolases"/>
    <property type="match status" value="1"/>
</dbReference>
<evidence type="ECO:0000256" key="1">
    <source>
        <dbReference type="SAM" id="Phobius"/>
    </source>
</evidence>
<dbReference type="InterPro" id="IPR027417">
    <property type="entry name" value="P-loop_NTPase"/>
</dbReference>
<dbReference type="Proteomes" id="UP001516023">
    <property type="component" value="Unassembled WGS sequence"/>
</dbReference>